<keyword evidence="1" id="KW-0472">Membrane</keyword>
<dbReference type="STRING" id="1869.MB27_10185"/>
<comment type="caution">
    <text evidence="2">The sequence shown here is derived from an EMBL/GenBank/DDBJ whole genome shotgun (WGS) entry which is preliminary data.</text>
</comment>
<protein>
    <submittedName>
        <fullName evidence="2">Uncharacterized protein</fullName>
    </submittedName>
</protein>
<feature type="transmembrane region" description="Helical" evidence="1">
    <location>
        <begin position="127"/>
        <end position="144"/>
    </location>
</feature>
<dbReference type="OrthoDB" id="3697173at2"/>
<proteinExistence type="predicted"/>
<dbReference type="AlphaFoldDB" id="A0A0A6UMY1"/>
<keyword evidence="1" id="KW-0812">Transmembrane</keyword>
<feature type="transmembrane region" description="Helical" evidence="1">
    <location>
        <begin position="151"/>
        <end position="176"/>
    </location>
</feature>
<name>A0A0A6UMY1_ACTUT</name>
<gene>
    <name evidence="2" type="ORF">MB27_10185</name>
</gene>
<evidence type="ECO:0000313" key="3">
    <source>
        <dbReference type="Proteomes" id="UP000054537"/>
    </source>
</evidence>
<dbReference type="eggNOG" id="ENOG5032205">
    <property type="taxonomic scope" value="Bacteria"/>
</dbReference>
<dbReference type="EMBL" id="JRTT01000010">
    <property type="protein sequence ID" value="KHD77485.1"/>
    <property type="molecule type" value="Genomic_DNA"/>
</dbReference>
<keyword evidence="1" id="KW-1133">Transmembrane helix</keyword>
<dbReference type="Proteomes" id="UP000054537">
    <property type="component" value="Unassembled WGS sequence"/>
</dbReference>
<sequence>MFAEHVRDLAVTAAVFGFFAATWFGWAQEGPPRPWRRYLIAGTVVSYLVMLAGIVLAWRHWDDGTVFTADSSRTFGIVVGIEFGAAAAMAVLLTVMRRKELIPVWIAFIVGVHLFPVAAIIEYPLVHVTAVLVTAVVLASLPFARKRRLPVSAVVGAGTGVVLLAAAIASALAASWG</sequence>
<evidence type="ECO:0000256" key="1">
    <source>
        <dbReference type="SAM" id="Phobius"/>
    </source>
</evidence>
<reference evidence="2 3" key="1">
    <citation type="submission" date="2014-10" db="EMBL/GenBank/DDBJ databases">
        <title>Draft genome sequence of Actinoplanes utahensis NRRL 12052.</title>
        <authorList>
            <person name="Velasco-Bucheli B."/>
            <person name="del Cerro C."/>
            <person name="Hormigo D."/>
            <person name="Garcia J.L."/>
            <person name="Acebal C."/>
            <person name="Arroyo M."/>
            <person name="de la Mata I."/>
        </authorList>
    </citation>
    <scope>NUCLEOTIDE SEQUENCE [LARGE SCALE GENOMIC DNA]</scope>
    <source>
        <strain evidence="2 3">NRRL 12052</strain>
    </source>
</reference>
<feature type="transmembrane region" description="Helical" evidence="1">
    <location>
        <begin position="102"/>
        <end position="121"/>
    </location>
</feature>
<dbReference type="RefSeq" id="WP_043523992.1">
    <property type="nucleotide sequence ID" value="NZ_BAABKU010000015.1"/>
</dbReference>
<accession>A0A0A6UMY1</accession>
<keyword evidence="3" id="KW-1185">Reference proteome</keyword>
<evidence type="ECO:0000313" key="2">
    <source>
        <dbReference type="EMBL" id="KHD77485.1"/>
    </source>
</evidence>
<feature type="transmembrane region" description="Helical" evidence="1">
    <location>
        <begin position="6"/>
        <end position="26"/>
    </location>
</feature>
<organism evidence="2 3">
    <name type="scientific">Actinoplanes utahensis</name>
    <dbReference type="NCBI Taxonomy" id="1869"/>
    <lineage>
        <taxon>Bacteria</taxon>
        <taxon>Bacillati</taxon>
        <taxon>Actinomycetota</taxon>
        <taxon>Actinomycetes</taxon>
        <taxon>Micromonosporales</taxon>
        <taxon>Micromonosporaceae</taxon>
        <taxon>Actinoplanes</taxon>
    </lineage>
</organism>
<feature type="transmembrane region" description="Helical" evidence="1">
    <location>
        <begin position="38"/>
        <end position="61"/>
    </location>
</feature>
<feature type="transmembrane region" description="Helical" evidence="1">
    <location>
        <begin position="73"/>
        <end position="95"/>
    </location>
</feature>